<dbReference type="Proteomes" id="UP000054632">
    <property type="component" value="Unassembled WGS sequence"/>
</dbReference>
<dbReference type="AlphaFoldDB" id="A0A0V1DUH7"/>
<feature type="non-terminal residue" evidence="1">
    <location>
        <position position="1"/>
    </location>
</feature>
<name>A0A0V1DUH7_TRIPS</name>
<reference evidence="1 2" key="1">
    <citation type="submission" date="2015-01" db="EMBL/GenBank/DDBJ databases">
        <title>Evolution of Trichinella species and genotypes.</title>
        <authorList>
            <person name="Korhonen P.K."/>
            <person name="Edoardo P."/>
            <person name="Giuseppe L.R."/>
            <person name="Gasser R.B."/>
        </authorList>
    </citation>
    <scope>NUCLEOTIDE SEQUENCE [LARGE SCALE GENOMIC DNA]</scope>
    <source>
        <strain evidence="1">ISS13</strain>
    </source>
</reference>
<feature type="non-terminal residue" evidence="1">
    <location>
        <position position="204"/>
    </location>
</feature>
<evidence type="ECO:0000313" key="2">
    <source>
        <dbReference type="Proteomes" id="UP000054632"/>
    </source>
</evidence>
<sequence length="204" mass="22742">LKTLKLTGTRLASIFSGIIPHPLEPFQTAAAARTPCDRTPSLQRALPRCHQHATLLRIVVLVFMVNIFDPGSQEWTKFNLVKIQFRLRRDEHITLIITISLPVPSNNRIANHQNETKLVENGAEQKGSRTSVELGKMHENSCQIQCVQRSKQWECRSCVTPRCYLTSHKNSRICSAKPLSTSASEELAHSAAAAAFSSAESRTI</sequence>
<accession>A0A0V1DUH7</accession>
<gene>
    <name evidence="1" type="ORF">T4A_9375</name>
</gene>
<comment type="caution">
    <text evidence="1">The sequence shown here is derived from an EMBL/GenBank/DDBJ whole genome shotgun (WGS) entry which is preliminary data.</text>
</comment>
<dbReference type="EMBL" id="JYDR01000244">
    <property type="protein sequence ID" value="KRY64966.1"/>
    <property type="molecule type" value="Genomic_DNA"/>
</dbReference>
<protein>
    <submittedName>
        <fullName evidence="1">Uncharacterized protein</fullName>
    </submittedName>
</protein>
<organism evidence="1 2">
    <name type="scientific">Trichinella pseudospiralis</name>
    <name type="common">Parasitic roundworm</name>
    <dbReference type="NCBI Taxonomy" id="6337"/>
    <lineage>
        <taxon>Eukaryota</taxon>
        <taxon>Metazoa</taxon>
        <taxon>Ecdysozoa</taxon>
        <taxon>Nematoda</taxon>
        <taxon>Enoplea</taxon>
        <taxon>Dorylaimia</taxon>
        <taxon>Trichinellida</taxon>
        <taxon>Trichinellidae</taxon>
        <taxon>Trichinella</taxon>
    </lineage>
</organism>
<proteinExistence type="predicted"/>
<evidence type="ECO:0000313" key="1">
    <source>
        <dbReference type="EMBL" id="KRY64966.1"/>
    </source>
</evidence>